<dbReference type="PROSITE" id="PS51996">
    <property type="entry name" value="TR_MART"/>
    <property type="match status" value="1"/>
</dbReference>
<keyword evidence="3 9" id="KW-0808">Transferase</keyword>
<dbReference type="Gene3D" id="1.25.40.20">
    <property type="entry name" value="Ankyrin repeat-containing domain"/>
    <property type="match status" value="1"/>
</dbReference>
<dbReference type="GO" id="GO:0106274">
    <property type="term" value="F:NAD+-protein-arginine ADP-ribosyltransferase activity"/>
    <property type="evidence" value="ECO:0007669"/>
    <property type="project" value="UniProtKB-EC"/>
</dbReference>
<dbReference type="EMBL" id="CAJNOJ010000764">
    <property type="protein sequence ID" value="CAF1520254.1"/>
    <property type="molecule type" value="Genomic_DNA"/>
</dbReference>
<keyword evidence="9" id="KW-0520">NAD</keyword>
<evidence type="ECO:0000313" key="10">
    <source>
        <dbReference type="EMBL" id="CAF1405874.1"/>
    </source>
</evidence>
<comment type="catalytic activity">
    <reaction evidence="7 9">
        <text>L-arginyl-[protein] + NAD(+) = N(omega)-(ADP-D-ribosyl)-L-arginyl-[protein] + nicotinamide + H(+)</text>
        <dbReference type="Rhea" id="RHEA:19149"/>
        <dbReference type="Rhea" id="RHEA-COMP:10532"/>
        <dbReference type="Rhea" id="RHEA-COMP:15087"/>
        <dbReference type="ChEBI" id="CHEBI:15378"/>
        <dbReference type="ChEBI" id="CHEBI:17154"/>
        <dbReference type="ChEBI" id="CHEBI:29965"/>
        <dbReference type="ChEBI" id="CHEBI:57540"/>
        <dbReference type="ChEBI" id="CHEBI:142554"/>
        <dbReference type="EC" id="2.4.2.31"/>
    </reaction>
</comment>
<keyword evidence="9" id="KW-0521">NADP</keyword>
<keyword evidence="6 8" id="KW-0040">ANK repeat</keyword>
<keyword evidence="4" id="KW-0548">Nucleotidyltransferase</keyword>
<dbReference type="Pfam" id="PF01129">
    <property type="entry name" value="ART"/>
    <property type="match status" value="1"/>
</dbReference>
<gene>
    <name evidence="11" type="ORF">EDS130_LOCUS43830</name>
    <name evidence="10" type="ORF">XAT740_LOCUS34406</name>
</gene>
<evidence type="ECO:0000256" key="5">
    <source>
        <dbReference type="ARBA" id="ARBA00022737"/>
    </source>
</evidence>
<name>A0A815LPB0_ADIRI</name>
<sequence>MVTMSKINSLHEACKHNDVDQVKQLLSQLDKDEINVRSDDCNRTALHIAAFHGHGEIIKLLLTHGDINCNIPNQWGLLAKDEAPENIKYLFDEQFNIDEESFEWFDTYKYVYRIAYECQNHLKQWLTKVSFQKLIEEIHEYIENMDFDRNEKDSIQNYVKQTMETNDPIPLVRAYTEKTRFVTKLNEDLAKEGSDFRFQSALAGLNTNLCDNEAPKGFGGYIYTSILAFHTKLQSYRRFTGLTYRGVNMTKADLDQYQKNRSMLVRTFLSSSTERLVAENFLISTSKGKYPVICTYNIRNMNTAIDVQTISRYPNEKEILIPPFSVFTIIDIKLNLDGISFIELDEFKSSV</sequence>
<evidence type="ECO:0000313" key="11">
    <source>
        <dbReference type="EMBL" id="CAF1520254.1"/>
    </source>
</evidence>
<dbReference type="InterPro" id="IPR000768">
    <property type="entry name" value="ART"/>
</dbReference>
<dbReference type="PROSITE" id="PS50088">
    <property type="entry name" value="ANK_REPEAT"/>
    <property type="match status" value="1"/>
</dbReference>
<keyword evidence="12" id="KW-1185">Reference proteome</keyword>
<keyword evidence="2 9" id="KW-0328">Glycosyltransferase</keyword>
<dbReference type="EMBL" id="CAJNOR010003358">
    <property type="protein sequence ID" value="CAF1405874.1"/>
    <property type="molecule type" value="Genomic_DNA"/>
</dbReference>
<dbReference type="SMART" id="SM00248">
    <property type="entry name" value="ANK"/>
    <property type="match status" value="2"/>
</dbReference>
<evidence type="ECO:0000256" key="3">
    <source>
        <dbReference type="ARBA" id="ARBA00022679"/>
    </source>
</evidence>
<dbReference type="InterPro" id="IPR036770">
    <property type="entry name" value="Ankyrin_rpt-contain_sf"/>
</dbReference>
<comment type="caution">
    <text evidence="10">The sequence shown here is derived from an EMBL/GenBank/DDBJ whole genome shotgun (WGS) entry which is preliminary data.</text>
</comment>
<dbReference type="PANTHER" id="PTHR24198">
    <property type="entry name" value="ANKYRIN REPEAT AND PROTEIN KINASE DOMAIN-CONTAINING PROTEIN"/>
    <property type="match status" value="1"/>
</dbReference>
<organism evidence="10 12">
    <name type="scientific">Adineta ricciae</name>
    <name type="common">Rotifer</name>
    <dbReference type="NCBI Taxonomy" id="249248"/>
    <lineage>
        <taxon>Eukaryota</taxon>
        <taxon>Metazoa</taxon>
        <taxon>Spiralia</taxon>
        <taxon>Gnathifera</taxon>
        <taxon>Rotifera</taxon>
        <taxon>Eurotatoria</taxon>
        <taxon>Bdelloidea</taxon>
        <taxon>Adinetida</taxon>
        <taxon>Adinetidae</taxon>
        <taxon>Adineta</taxon>
    </lineage>
</organism>
<dbReference type="AlphaFoldDB" id="A0A815LPB0"/>
<accession>A0A815LPB0</accession>
<evidence type="ECO:0000256" key="6">
    <source>
        <dbReference type="ARBA" id="ARBA00023043"/>
    </source>
</evidence>
<keyword evidence="5" id="KW-0677">Repeat</keyword>
<evidence type="ECO:0000256" key="1">
    <source>
        <dbReference type="ARBA" id="ARBA00009558"/>
    </source>
</evidence>
<dbReference type="GO" id="GO:0016779">
    <property type="term" value="F:nucleotidyltransferase activity"/>
    <property type="evidence" value="ECO:0007669"/>
    <property type="project" value="UniProtKB-KW"/>
</dbReference>
<dbReference type="Proteomes" id="UP000663828">
    <property type="component" value="Unassembled WGS sequence"/>
</dbReference>
<proteinExistence type="inferred from homology"/>
<dbReference type="SUPFAM" id="SSF48403">
    <property type="entry name" value="Ankyrin repeat"/>
    <property type="match status" value="1"/>
</dbReference>
<evidence type="ECO:0000256" key="2">
    <source>
        <dbReference type="ARBA" id="ARBA00022676"/>
    </source>
</evidence>
<dbReference type="InterPro" id="IPR002110">
    <property type="entry name" value="Ankyrin_rpt"/>
</dbReference>
<dbReference type="Gene3D" id="3.90.176.10">
    <property type="entry name" value="Toxin ADP-ribosyltransferase, Chain A, domain 1"/>
    <property type="match status" value="1"/>
</dbReference>
<evidence type="ECO:0000256" key="7">
    <source>
        <dbReference type="ARBA" id="ARBA00047597"/>
    </source>
</evidence>
<feature type="repeat" description="ANK" evidence="8">
    <location>
        <begin position="41"/>
        <end position="65"/>
    </location>
</feature>
<dbReference type="PROSITE" id="PS50297">
    <property type="entry name" value="ANK_REP_REGION"/>
    <property type="match status" value="1"/>
</dbReference>
<evidence type="ECO:0000313" key="12">
    <source>
        <dbReference type="Proteomes" id="UP000663828"/>
    </source>
</evidence>
<protein>
    <recommendedName>
        <fullName evidence="9">NAD(P)(+)--arginine ADP-ribosyltransferase</fullName>
        <ecNumber evidence="9">2.4.2.31</ecNumber>
    </recommendedName>
    <alternativeName>
        <fullName evidence="9">Mono(ADP-ribosyl)transferase</fullName>
    </alternativeName>
</protein>
<evidence type="ECO:0000256" key="8">
    <source>
        <dbReference type="PROSITE-ProRule" id="PRU00023"/>
    </source>
</evidence>
<dbReference type="OrthoDB" id="423533at2759"/>
<dbReference type="PANTHER" id="PTHR24198:SF165">
    <property type="entry name" value="ANKYRIN REPEAT-CONTAINING PROTEIN-RELATED"/>
    <property type="match status" value="1"/>
</dbReference>
<evidence type="ECO:0000256" key="4">
    <source>
        <dbReference type="ARBA" id="ARBA00022695"/>
    </source>
</evidence>
<evidence type="ECO:0000256" key="9">
    <source>
        <dbReference type="RuleBase" id="RU361228"/>
    </source>
</evidence>
<comment type="similarity">
    <text evidence="1 9">Belongs to the Arg-specific ADP-ribosyltransferase family.</text>
</comment>
<dbReference type="Proteomes" id="UP000663852">
    <property type="component" value="Unassembled WGS sequence"/>
</dbReference>
<dbReference type="SUPFAM" id="SSF56399">
    <property type="entry name" value="ADP-ribosylation"/>
    <property type="match status" value="1"/>
</dbReference>
<reference evidence="10" key="1">
    <citation type="submission" date="2021-02" db="EMBL/GenBank/DDBJ databases">
        <authorList>
            <person name="Nowell W R."/>
        </authorList>
    </citation>
    <scope>NUCLEOTIDE SEQUENCE</scope>
</reference>
<dbReference type="EC" id="2.4.2.31" evidence="9"/>
<dbReference type="Pfam" id="PF13637">
    <property type="entry name" value="Ank_4"/>
    <property type="match status" value="1"/>
</dbReference>